<dbReference type="EMBL" id="KB008171">
    <property type="protein sequence ID" value="ELR10905.1"/>
    <property type="molecule type" value="Genomic_DNA"/>
</dbReference>
<feature type="compositionally biased region" description="Basic residues" evidence="5">
    <location>
        <begin position="612"/>
        <end position="630"/>
    </location>
</feature>
<keyword evidence="3" id="KW-0862">Zinc</keyword>
<dbReference type="AlphaFoldDB" id="L8GCI0"/>
<feature type="region of interest" description="Disordered" evidence="5">
    <location>
        <begin position="235"/>
        <end position="306"/>
    </location>
</feature>
<dbReference type="PROSITE" id="PS00636">
    <property type="entry name" value="DNAJ_1"/>
    <property type="match status" value="1"/>
</dbReference>
<dbReference type="InterPro" id="IPR051964">
    <property type="entry name" value="Chaperone_stress_response"/>
</dbReference>
<dbReference type="Gene3D" id="1.10.287.110">
    <property type="entry name" value="DnaJ domain"/>
    <property type="match status" value="1"/>
</dbReference>
<name>L8GCI0_ACACF</name>
<dbReference type="GO" id="GO:0008270">
    <property type="term" value="F:zinc ion binding"/>
    <property type="evidence" value="ECO:0007669"/>
    <property type="project" value="UniProtKB-KW"/>
</dbReference>
<feature type="region of interest" description="Disordered" evidence="5">
    <location>
        <begin position="133"/>
        <end position="152"/>
    </location>
</feature>
<dbReference type="Pfam" id="PF12171">
    <property type="entry name" value="zf-C2H2_jaz"/>
    <property type="match status" value="1"/>
</dbReference>
<dbReference type="Pfam" id="PF21884">
    <property type="entry name" value="ZUO1-like_ZHD"/>
    <property type="match status" value="1"/>
</dbReference>
<feature type="compositionally biased region" description="Basic residues" evidence="5">
    <location>
        <begin position="541"/>
        <end position="555"/>
    </location>
</feature>
<feature type="domain" description="J" evidence="6">
    <location>
        <begin position="9"/>
        <end position="75"/>
    </location>
</feature>
<dbReference type="PANTHER" id="PTHR44029:SF1">
    <property type="entry name" value="DNAJ HOMOLOG SUBFAMILY C MEMBER 21"/>
    <property type="match status" value="1"/>
</dbReference>
<dbReference type="RefSeq" id="XP_004332918.1">
    <property type="nucleotide sequence ID" value="XM_004332870.1"/>
</dbReference>
<dbReference type="GeneID" id="14911342"/>
<dbReference type="PROSITE" id="PS50076">
    <property type="entry name" value="DNAJ_2"/>
    <property type="match status" value="1"/>
</dbReference>
<evidence type="ECO:0000313" key="8">
    <source>
        <dbReference type="EMBL" id="ELR10905.1"/>
    </source>
</evidence>
<evidence type="ECO:0000259" key="7">
    <source>
        <dbReference type="PROSITE" id="PS50157"/>
    </source>
</evidence>
<dbReference type="SMART" id="SM00355">
    <property type="entry name" value="ZnF_C2H2"/>
    <property type="match status" value="2"/>
</dbReference>
<dbReference type="PANTHER" id="PTHR44029">
    <property type="entry name" value="DNAJ HOMOLOG SUBFAMILY C MEMBER 21"/>
    <property type="match status" value="1"/>
</dbReference>
<evidence type="ECO:0000256" key="4">
    <source>
        <dbReference type="PROSITE-ProRule" id="PRU00042"/>
    </source>
</evidence>
<reference evidence="8 9" key="1">
    <citation type="journal article" date="2013" name="Genome Biol.">
        <title>Genome of Acanthamoeba castellanii highlights extensive lateral gene transfer and early evolution of tyrosine kinase signaling.</title>
        <authorList>
            <person name="Clarke M."/>
            <person name="Lohan A.J."/>
            <person name="Liu B."/>
            <person name="Lagkouvardos I."/>
            <person name="Roy S."/>
            <person name="Zafar N."/>
            <person name="Bertelli C."/>
            <person name="Schilde C."/>
            <person name="Kianianmomeni A."/>
            <person name="Burglin T.R."/>
            <person name="Frech C."/>
            <person name="Turcotte B."/>
            <person name="Kopec K.O."/>
            <person name="Synnott J.M."/>
            <person name="Choo C."/>
            <person name="Paponov I."/>
            <person name="Finkler A."/>
            <person name="Soon Heng Tan C."/>
            <person name="Hutchins A.P."/>
            <person name="Weinmeier T."/>
            <person name="Rattei T."/>
            <person name="Chu J.S."/>
            <person name="Gimenez G."/>
            <person name="Irimia M."/>
            <person name="Rigden D.J."/>
            <person name="Fitzpatrick D.A."/>
            <person name="Lorenzo-Morales J."/>
            <person name="Bateman A."/>
            <person name="Chiu C.H."/>
            <person name="Tang P."/>
            <person name="Hegemann P."/>
            <person name="Fromm H."/>
            <person name="Raoult D."/>
            <person name="Greub G."/>
            <person name="Miranda-Saavedra D."/>
            <person name="Chen N."/>
            <person name="Nash P."/>
            <person name="Ginger M.L."/>
            <person name="Horn M."/>
            <person name="Schaap P."/>
            <person name="Caler L."/>
            <person name="Loftus B."/>
        </authorList>
    </citation>
    <scope>NUCLEOTIDE SEQUENCE [LARGE SCALE GENOMIC DNA]</scope>
    <source>
        <strain evidence="8 9">Neff</strain>
    </source>
</reference>
<dbReference type="GO" id="GO:0005737">
    <property type="term" value="C:cytoplasm"/>
    <property type="evidence" value="ECO:0007669"/>
    <property type="project" value="TreeGrafter"/>
</dbReference>
<protein>
    <submittedName>
        <fullName evidence="8">DnaJ domain containing protein</fullName>
    </submittedName>
</protein>
<feature type="region of interest" description="Disordered" evidence="5">
    <location>
        <begin position="324"/>
        <end position="641"/>
    </location>
</feature>
<feature type="compositionally biased region" description="Acidic residues" evidence="5">
    <location>
        <begin position="344"/>
        <end position="412"/>
    </location>
</feature>
<dbReference type="Proteomes" id="UP000011083">
    <property type="component" value="Unassembled WGS sequence"/>
</dbReference>
<keyword evidence="9" id="KW-1185">Reference proteome</keyword>
<dbReference type="InterPro" id="IPR054076">
    <property type="entry name" value="ZUO1-like_ZHD"/>
</dbReference>
<evidence type="ECO:0000259" key="6">
    <source>
        <dbReference type="PROSITE" id="PS50076"/>
    </source>
</evidence>
<evidence type="ECO:0000313" key="9">
    <source>
        <dbReference type="Proteomes" id="UP000011083"/>
    </source>
</evidence>
<dbReference type="PRINTS" id="PR00625">
    <property type="entry name" value="JDOMAIN"/>
</dbReference>
<dbReference type="CDD" id="cd06257">
    <property type="entry name" value="DnaJ"/>
    <property type="match status" value="1"/>
</dbReference>
<dbReference type="PROSITE" id="PS00028">
    <property type="entry name" value="ZINC_FINGER_C2H2_1"/>
    <property type="match status" value="2"/>
</dbReference>
<accession>L8GCI0</accession>
<dbReference type="PROSITE" id="PS50157">
    <property type="entry name" value="ZINC_FINGER_C2H2_2"/>
    <property type="match status" value="1"/>
</dbReference>
<dbReference type="Gene3D" id="3.30.160.60">
    <property type="entry name" value="Classic Zinc Finger"/>
    <property type="match status" value="1"/>
</dbReference>
<dbReference type="InterPro" id="IPR036869">
    <property type="entry name" value="J_dom_sf"/>
</dbReference>
<feature type="compositionally biased region" description="Low complexity" evidence="5">
    <location>
        <begin position="588"/>
        <end position="597"/>
    </location>
</feature>
<dbReference type="FunFam" id="1.10.287.110:FF:000046">
    <property type="entry name" value="dnaJ homolog subfamily C member 21"/>
    <property type="match status" value="1"/>
</dbReference>
<keyword evidence="1" id="KW-0479">Metal-binding</keyword>
<dbReference type="InterPro" id="IPR018253">
    <property type="entry name" value="DnaJ_domain_CS"/>
</dbReference>
<evidence type="ECO:0000256" key="5">
    <source>
        <dbReference type="SAM" id="MobiDB-lite"/>
    </source>
</evidence>
<dbReference type="InterPro" id="IPR036236">
    <property type="entry name" value="Znf_C2H2_sf"/>
</dbReference>
<dbReference type="Pfam" id="PF00226">
    <property type="entry name" value="DnaJ"/>
    <property type="match status" value="1"/>
</dbReference>
<feature type="compositionally biased region" description="Acidic residues" evidence="5">
    <location>
        <begin position="477"/>
        <end position="486"/>
    </location>
</feature>
<dbReference type="InterPro" id="IPR001623">
    <property type="entry name" value="DnaJ_domain"/>
</dbReference>
<feature type="compositionally biased region" description="Basic residues" evidence="5">
    <location>
        <begin position="443"/>
        <end position="453"/>
    </location>
</feature>
<keyword evidence="2 4" id="KW-0863">Zinc-finger</keyword>
<feature type="compositionally biased region" description="Basic and acidic residues" evidence="5">
    <location>
        <begin position="235"/>
        <end position="269"/>
    </location>
</feature>
<dbReference type="OMA" id="DTCGEEF"/>
<proteinExistence type="predicted"/>
<feature type="compositionally biased region" description="Acidic residues" evidence="5">
    <location>
        <begin position="274"/>
        <end position="289"/>
    </location>
</feature>
<dbReference type="VEuPathDB" id="AmoebaDB:ACA1_145260"/>
<feature type="compositionally biased region" description="Acidic residues" evidence="5">
    <location>
        <begin position="494"/>
        <end position="514"/>
    </location>
</feature>
<evidence type="ECO:0000256" key="2">
    <source>
        <dbReference type="ARBA" id="ARBA00022771"/>
    </source>
</evidence>
<dbReference type="STRING" id="1257118.L8GCI0"/>
<dbReference type="SUPFAM" id="SSF46565">
    <property type="entry name" value="Chaperone J-domain"/>
    <property type="match status" value="1"/>
</dbReference>
<gene>
    <name evidence="8" type="ORF">ACA1_145260</name>
</gene>
<organism evidence="8 9">
    <name type="scientific">Acanthamoeba castellanii (strain ATCC 30010 / Neff)</name>
    <dbReference type="NCBI Taxonomy" id="1257118"/>
    <lineage>
        <taxon>Eukaryota</taxon>
        <taxon>Amoebozoa</taxon>
        <taxon>Discosea</taxon>
        <taxon>Longamoebia</taxon>
        <taxon>Centramoebida</taxon>
        <taxon>Acanthamoebidae</taxon>
        <taxon>Acanthamoeba</taxon>
    </lineage>
</organism>
<sequence length="667" mass="75363">MAARQAMRCHYEVLGVERTATADELKTAYRKLALKWHPDKIMDQQEEAHRKFQEIQGAYAVLNDPQERSWYDSHRESILRGGDGTMEGEGAMHHEGVNIWPYFNASCFRGFGDDEDGFYGVYGRLFTTLDEEEDTYAPPKAEGGSKSEKAPAFGTSKSEWADVHRFYSYWEAFFTRKTFAWCDRYNTTQADGRRMKRAMEKENKKERDKAKRAFNDNVKHLVDYIKKRDRRVSEHMKEVVRRKQEEAERAAERKREQEREKQERMKRLQAELAAQEEENGVGDEDDALLEETLREFEGGEDEDESNRHIFCAYCNKNFKSDKAWQNHEKSKKHLQSVQAFADQLMEEDLAAEEGETGNGDEEVAEEAEEAVVEEAGETEDADAQEDAEPEAGEDENKEEEEEDEEEEEEEEVAVAATSRFDVLLEDEDGGEAAGEEEEEPQQKKGRKGRKKGAAKPPVATAVVNKKNNKKKSNKSVDDDDEEDAVDETAPSNEGADEDADVKQEDEEEEEEDLDALSRGRKSRKERRQEREQIITAQAGRGGKKAGRRANNKKANKPAADSEDATDDSATTKPAPALTNAKKKKMMKKAAATATAAVARDDDDDDEDINTRGARRGGAKGKAAAKGRGRKAAAAEEDEERCGVCGEEFPTRNKLFQHIKAKGHAQLK</sequence>
<dbReference type="SUPFAM" id="SSF57667">
    <property type="entry name" value="beta-beta-alpha zinc fingers"/>
    <property type="match status" value="1"/>
</dbReference>
<evidence type="ECO:0000256" key="1">
    <source>
        <dbReference type="ARBA" id="ARBA00022723"/>
    </source>
</evidence>
<dbReference type="InterPro" id="IPR022755">
    <property type="entry name" value="Znf_C2H2_jaz"/>
</dbReference>
<dbReference type="OrthoDB" id="552049at2759"/>
<dbReference type="KEGG" id="acan:ACA1_145260"/>
<dbReference type="InterPro" id="IPR013087">
    <property type="entry name" value="Znf_C2H2_type"/>
</dbReference>
<feature type="domain" description="C2H2-type" evidence="7">
    <location>
        <begin position="639"/>
        <end position="667"/>
    </location>
</feature>
<feature type="compositionally biased region" description="Acidic residues" evidence="5">
    <location>
        <begin position="423"/>
        <end position="439"/>
    </location>
</feature>
<dbReference type="SMART" id="SM00271">
    <property type="entry name" value="DnaJ"/>
    <property type="match status" value="1"/>
</dbReference>
<evidence type="ECO:0000256" key="3">
    <source>
        <dbReference type="ARBA" id="ARBA00022833"/>
    </source>
</evidence>